<dbReference type="Pfam" id="PF12146">
    <property type="entry name" value="Hydrolase_4"/>
    <property type="match status" value="1"/>
</dbReference>
<evidence type="ECO:0000256" key="6">
    <source>
        <dbReference type="ARBA" id="ARBA00041520"/>
    </source>
</evidence>
<dbReference type="PANTHER" id="PTHR16138">
    <property type="entry name" value="MYCOPHENOLIC ACID ACYL-GLUCURONIDE ESTERASE, MITOCHONDRIAL"/>
    <property type="match status" value="1"/>
</dbReference>
<dbReference type="SUPFAM" id="SSF53474">
    <property type="entry name" value="alpha/beta-Hydrolases"/>
    <property type="match status" value="1"/>
</dbReference>
<dbReference type="EC" id="3.1.2.22" evidence="1"/>
<dbReference type="InterPro" id="IPR029058">
    <property type="entry name" value="AB_hydrolase_fold"/>
</dbReference>
<comment type="catalytic activity">
    <reaction evidence="10">
        <text>S-hexadecanoyl-L-cysteinyl-[protein] + H2O = L-cysteinyl-[protein] + hexadecanoate + H(+)</text>
        <dbReference type="Rhea" id="RHEA:19233"/>
        <dbReference type="Rhea" id="RHEA-COMP:10131"/>
        <dbReference type="Rhea" id="RHEA-COMP:11032"/>
        <dbReference type="ChEBI" id="CHEBI:7896"/>
        <dbReference type="ChEBI" id="CHEBI:15377"/>
        <dbReference type="ChEBI" id="CHEBI:15378"/>
        <dbReference type="ChEBI" id="CHEBI:29950"/>
        <dbReference type="ChEBI" id="CHEBI:74151"/>
        <dbReference type="EC" id="3.1.2.22"/>
    </reaction>
    <physiologicalReaction direction="left-to-right" evidence="10">
        <dbReference type="Rhea" id="RHEA:19234"/>
    </physiologicalReaction>
</comment>
<dbReference type="EC" id="3.1.1.93" evidence="4"/>
<evidence type="ECO:0000256" key="5">
    <source>
        <dbReference type="ARBA" id="ARBA00039314"/>
    </source>
</evidence>
<dbReference type="InterPro" id="IPR022742">
    <property type="entry name" value="Hydrolase_4"/>
</dbReference>
<dbReference type="Gene3D" id="3.40.50.1820">
    <property type="entry name" value="alpha/beta hydrolase"/>
    <property type="match status" value="1"/>
</dbReference>
<dbReference type="Proteomes" id="UP000305654">
    <property type="component" value="Unassembled WGS sequence"/>
</dbReference>
<evidence type="ECO:0000256" key="7">
    <source>
        <dbReference type="ARBA" id="ARBA00042645"/>
    </source>
</evidence>
<dbReference type="AlphaFoldDB" id="A0A5R9J9N7"/>
<dbReference type="RefSeq" id="WP_138325773.1">
    <property type="nucleotide sequence ID" value="NZ_VCDI01000003.1"/>
</dbReference>
<proteinExistence type="predicted"/>
<dbReference type="InterPro" id="IPR000073">
    <property type="entry name" value="AB_hydrolase_1"/>
</dbReference>
<evidence type="ECO:0000256" key="4">
    <source>
        <dbReference type="ARBA" id="ARBA00039132"/>
    </source>
</evidence>
<evidence type="ECO:0000256" key="1">
    <source>
        <dbReference type="ARBA" id="ARBA00012423"/>
    </source>
</evidence>
<dbReference type="GO" id="GO:0008474">
    <property type="term" value="F:palmitoyl-(protein) hydrolase activity"/>
    <property type="evidence" value="ECO:0007669"/>
    <property type="project" value="UniProtKB-EC"/>
</dbReference>
<reference evidence="13 14" key="1">
    <citation type="submission" date="2019-05" db="EMBL/GenBank/DDBJ databases">
        <authorList>
            <person name="Pankratov T."/>
            <person name="Grouzdev D."/>
        </authorList>
    </citation>
    <scope>NUCLEOTIDE SEQUENCE [LARGE SCALE GENOMIC DNA]</scope>
    <source>
        <strain evidence="13 14">KEBCLARHB70R</strain>
    </source>
</reference>
<dbReference type="PANTHER" id="PTHR16138:SF7">
    <property type="entry name" value="PALMITOYL-PROTEIN THIOESTERASE ABHD10, MITOCHONDRIAL"/>
    <property type="match status" value="1"/>
</dbReference>
<evidence type="ECO:0000256" key="8">
    <source>
        <dbReference type="ARBA" id="ARBA00042704"/>
    </source>
</evidence>
<keyword evidence="14" id="KW-1185">Reference proteome</keyword>
<evidence type="ECO:0000256" key="9">
    <source>
        <dbReference type="ARBA" id="ARBA00046047"/>
    </source>
</evidence>
<keyword evidence="3" id="KW-0809">Transit peptide</keyword>
<evidence type="ECO:0000259" key="12">
    <source>
        <dbReference type="Pfam" id="PF12146"/>
    </source>
</evidence>
<dbReference type="GO" id="GO:0102390">
    <property type="term" value="F:mycophenolic acid acyl-glucuronide esterase activity"/>
    <property type="evidence" value="ECO:0007669"/>
    <property type="project" value="UniProtKB-EC"/>
</dbReference>
<comment type="caution">
    <text evidence="13">The sequence shown here is derived from an EMBL/GenBank/DDBJ whole genome shotgun (WGS) entry which is preliminary data.</text>
</comment>
<dbReference type="PRINTS" id="PR00111">
    <property type="entry name" value="ABHYDROLASE"/>
</dbReference>
<evidence type="ECO:0000256" key="11">
    <source>
        <dbReference type="ARBA" id="ARBA00047972"/>
    </source>
</evidence>
<comment type="function">
    <text evidence="9">Acts as an acyl-protein thioesterase that hydrolyzes fatty acids from acylated residues in proteins. Regulates the mitochondrial S-depalmitoylation of the nucleophilic active site residue of peroxiredoxin-5/PRDX5, a key antioxidant protein, therefore modulating mitochondrial antioxidant ability. Also catalyzes the deglucuronidation of mycophenolic acid acyl-glucuronide, an active metabolite of the immunosuppressant drug mycophenolate.</text>
</comment>
<dbReference type="OrthoDB" id="9813296at2"/>
<evidence type="ECO:0000256" key="2">
    <source>
        <dbReference type="ARBA" id="ARBA00022801"/>
    </source>
</evidence>
<keyword evidence="2 13" id="KW-0378">Hydrolase</keyword>
<accession>A0A5R9J9N7</accession>
<protein>
    <recommendedName>
        <fullName evidence="5">Palmitoyl-protein thioesterase ABHD10, mitochondrial</fullName>
        <ecNumber evidence="4">3.1.1.93</ecNumber>
        <ecNumber evidence="1">3.1.2.22</ecNumber>
    </recommendedName>
    <alternativeName>
        <fullName evidence="7">Acyl-protein thioesterase ABHD10</fullName>
    </alternativeName>
    <alternativeName>
        <fullName evidence="8">Alpha/beta hydrolase domain-containing protein 10</fullName>
    </alternativeName>
    <alternativeName>
        <fullName evidence="6">Mycophenolic acid acyl-glucuronide esterase, mitochondrial</fullName>
    </alternativeName>
</protein>
<evidence type="ECO:0000256" key="10">
    <source>
        <dbReference type="ARBA" id="ARBA00047409"/>
    </source>
</evidence>
<gene>
    <name evidence="13" type="ORF">FE263_09480</name>
</gene>
<evidence type="ECO:0000313" key="14">
    <source>
        <dbReference type="Proteomes" id="UP000305654"/>
    </source>
</evidence>
<name>A0A5R9J9N7_9PROT</name>
<sequence length="253" mass="27518">MQDAALPDTIEILRPDGVRLAARRQPGDGPAILFLHGLMSTMQGEKAAHLAGHARAHGREFLRYDASGHGDSGGRFADGTIGVWLDDALLACGQVRSERIVVVGSSIGGWIALLLALAHPDRIAGLVLVAPAPDMTRRVAARLPPEARQALDRDGVWQRPSRYGEPIPITRRMLEDGERHCLLHEPIGIRCPVRILHGQRDDDVPWQDSLQLAGRLAADDVQLTLVKDGDHRLSRRNDLALMTAALDALCQPA</sequence>
<dbReference type="EMBL" id="VCDI01000003">
    <property type="protein sequence ID" value="TLU72311.1"/>
    <property type="molecule type" value="Genomic_DNA"/>
</dbReference>
<comment type="catalytic activity">
    <reaction evidence="11">
        <text>mycophenolic acid O-acyl-beta-D-glucuronide + H2O = mycophenolate + D-glucuronate + H(+)</text>
        <dbReference type="Rhea" id="RHEA:34179"/>
        <dbReference type="ChEBI" id="CHEBI:15377"/>
        <dbReference type="ChEBI" id="CHEBI:15378"/>
        <dbReference type="ChEBI" id="CHEBI:58720"/>
        <dbReference type="ChEBI" id="CHEBI:62932"/>
        <dbReference type="ChEBI" id="CHEBI:66982"/>
        <dbReference type="EC" id="3.1.1.93"/>
    </reaction>
    <physiologicalReaction direction="left-to-right" evidence="11">
        <dbReference type="Rhea" id="RHEA:34180"/>
    </physiologicalReaction>
</comment>
<feature type="domain" description="Serine aminopeptidase S33" evidence="12">
    <location>
        <begin position="31"/>
        <end position="145"/>
    </location>
</feature>
<evidence type="ECO:0000256" key="3">
    <source>
        <dbReference type="ARBA" id="ARBA00022946"/>
    </source>
</evidence>
<organism evidence="13 14">
    <name type="scientific">Lichenicoccus roseus</name>
    <dbReference type="NCBI Taxonomy" id="2683649"/>
    <lineage>
        <taxon>Bacteria</taxon>
        <taxon>Pseudomonadati</taxon>
        <taxon>Pseudomonadota</taxon>
        <taxon>Alphaproteobacteria</taxon>
        <taxon>Acetobacterales</taxon>
        <taxon>Acetobacteraceae</taxon>
        <taxon>Lichenicoccus</taxon>
    </lineage>
</organism>
<dbReference type="InterPro" id="IPR052382">
    <property type="entry name" value="ABHD10_acyl-thioesterase"/>
</dbReference>
<evidence type="ECO:0000313" key="13">
    <source>
        <dbReference type="EMBL" id="TLU72311.1"/>
    </source>
</evidence>